<dbReference type="Proteomes" id="UP000678393">
    <property type="component" value="Unassembled WGS sequence"/>
</dbReference>
<dbReference type="Gene3D" id="2.170.300.10">
    <property type="entry name" value="Tie2 ligand-binding domain superfamily"/>
    <property type="match status" value="1"/>
</dbReference>
<name>A0A8S3ZPT0_9EUPU</name>
<keyword evidence="2" id="KW-1185">Reference proteome</keyword>
<evidence type="ECO:0000313" key="2">
    <source>
        <dbReference type="Proteomes" id="UP000678393"/>
    </source>
</evidence>
<dbReference type="EMBL" id="CAJHNH020003091">
    <property type="protein sequence ID" value="CAG5128511.1"/>
    <property type="molecule type" value="Genomic_DNA"/>
</dbReference>
<protein>
    <submittedName>
        <fullName evidence="1">Uncharacterized protein</fullName>
    </submittedName>
</protein>
<organism evidence="1 2">
    <name type="scientific">Candidula unifasciata</name>
    <dbReference type="NCBI Taxonomy" id="100452"/>
    <lineage>
        <taxon>Eukaryota</taxon>
        <taxon>Metazoa</taxon>
        <taxon>Spiralia</taxon>
        <taxon>Lophotrochozoa</taxon>
        <taxon>Mollusca</taxon>
        <taxon>Gastropoda</taxon>
        <taxon>Heterobranchia</taxon>
        <taxon>Euthyneura</taxon>
        <taxon>Panpulmonata</taxon>
        <taxon>Eupulmonata</taxon>
        <taxon>Stylommatophora</taxon>
        <taxon>Helicina</taxon>
        <taxon>Helicoidea</taxon>
        <taxon>Geomitridae</taxon>
        <taxon>Candidula</taxon>
    </lineage>
</organism>
<sequence length="187" mass="21059">NIKAMFLVSTAPCPSGWFGTSCRYQCHCDVHTACALEDGSCAVDDRCVRGYFGPGCQYNDISLLSSVYSTPPYLLDNNDSTCNPDPTDTQVFLNWQVAYVIYWFRIVLSNSRNLHNFRLTLQGETCINQRIYSVAETSIDVTCDNTRTIQWIDLTGAAVSSLCSIYISVGEYDSEQFVFCLHQHRLV</sequence>
<evidence type="ECO:0000313" key="1">
    <source>
        <dbReference type="EMBL" id="CAG5128511.1"/>
    </source>
</evidence>
<gene>
    <name evidence="1" type="ORF">CUNI_LOCUS14069</name>
</gene>
<dbReference type="AlphaFoldDB" id="A0A8S3ZPT0"/>
<feature type="non-terminal residue" evidence="1">
    <location>
        <position position="187"/>
    </location>
</feature>
<comment type="caution">
    <text evidence="1">The sequence shown here is derived from an EMBL/GenBank/DDBJ whole genome shotgun (WGS) entry which is preliminary data.</text>
</comment>
<reference evidence="1" key="1">
    <citation type="submission" date="2021-04" db="EMBL/GenBank/DDBJ databases">
        <authorList>
            <consortium name="Molecular Ecology Group"/>
        </authorList>
    </citation>
    <scope>NUCLEOTIDE SEQUENCE</scope>
</reference>
<dbReference type="OrthoDB" id="6152285at2759"/>
<proteinExistence type="predicted"/>
<accession>A0A8S3ZPT0</accession>